<name>A0A813C6E2_9DINO</name>
<organism evidence="3 4">
    <name type="scientific">Symbiodinium necroappetens</name>
    <dbReference type="NCBI Taxonomy" id="1628268"/>
    <lineage>
        <taxon>Eukaryota</taxon>
        <taxon>Sar</taxon>
        <taxon>Alveolata</taxon>
        <taxon>Dinophyceae</taxon>
        <taxon>Suessiales</taxon>
        <taxon>Symbiodiniaceae</taxon>
        <taxon>Symbiodinium</taxon>
    </lineage>
</organism>
<protein>
    <submittedName>
        <fullName evidence="3">Pol protein</fullName>
    </submittedName>
</protein>
<sequence length="188" mass="21199">MALRELCFFFLVGHLVLYNPNRRISTAKYAAQRRSRGNQDPGDVYAYVYVQLDEGPAARLDAAYQALANLWNRGVPENNVAWLAYVGSFQDPLKHVRLLHMDRMLRKSLCRHMDERSADHMAGYMVDYVRDLDRPVLHSHPAGTAGPVPAVGRRWTTGVPTMVSGLPDYSRRMLPTEERSSSSRGPAA</sequence>
<proteinExistence type="predicted"/>
<comment type="caution">
    <text evidence="3">The sequence shown here is derived from an EMBL/GenBank/DDBJ whole genome shotgun (WGS) entry which is preliminary data.</text>
</comment>
<dbReference type="Proteomes" id="UP000601435">
    <property type="component" value="Unassembled WGS sequence"/>
</dbReference>
<feature type="region of interest" description="Disordered" evidence="1">
    <location>
        <begin position="166"/>
        <end position="188"/>
    </location>
</feature>
<evidence type="ECO:0000256" key="2">
    <source>
        <dbReference type="SAM" id="SignalP"/>
    </source>
</evidence>
<dbReference type="OrthoDB" id="10525820at2759"/>
<reference evidence="3" key="1">
    <citation type="submission" date="2021-02" db="EMBL/GenBank/DDBJ databases">
        <authorList>
            <person name="Dougan E. K."/>
            <person name="Rhodes N."/>
            <person name="Thang M."/>
            <person name="Chan C."/>
        </authorList>
    </citation>
    <scope>NUCLEOTIDE SEQUENCE</scope>
</reference>
<evidence type="ECO:0000313" key="3">
    <source>
        <dbReference type="EMBL" id="CAE7939736.1"/>
    </source>
</evidence>
<keyword evidence="2" id="KW-0732">Signal</keyword>
<gene>
    <name evidence="3" type="primary">Pol</name>
    <name evidence="3" type="ORF">SNEC2469_LOCUS33625</name>
</gene>
<keyword evidence="4" id="KW-1185">Reference proteome</keyword>
<evidence type="ECO:0000256" key="1">
    <source>
        <dbReference type="SAM" id="MobiDB-lite"/>
    </source>
</evidence>
<feature type="compositionally biased region" description="Basic and acidic residues" evidence="1">
    <location>
        <begin position="169"/>
        <end position="181"/>
    </location>
</feature>
<feature type="chain" id="PRO_5032873229" evidence="2">
    <location>
        <begin position="19"/>
        <end position="188"/>
    </location>
</feature>
<accession>A0A813C6E2</accession>
<dbReference type="AlphaFoldDB" id="A0A813C6E2"/>
<feature type="signal peptide" evidence="2">
    <location>
        <begin position="1"/>
        <end position="18"/>
    </location>
</feature>
<evidence type="ECO:0000313" key="4">
    <source>
        <dbReference type="Proteomes" id="UP000601435"/>
    </source>
</evidence>
<dbReference type="EMBL" id="CAJNJA010089497">
    <property type="protein sequence ID" value="CAE7939736.1"/>
    <property type="molecule type" value="Genomic_DNA"/>
</dbReference>